<evidence type="ECO:0008006" key="3">
    <source>
        <dbReference type="Google" id="ProtNLM"/>
    </source>
</evidence>
<reference evidence="1 2" key="1">
    <citation type="submission" date="2014-10" db="EMBL/GenBank/DDBJ databases">
        <title>Genome sequence of Micropolyspora internatus JCM3315.</title>
        <authorList>
            <person name="Shin S.-K."/>
            <person name="Yi H."/>
        </authorList>
    </citation>
    <scope>NUCLEOTIDE SEQUENCE [LARGE SCALE GENOMIC DNA]</scope>
    <source>
        <strain evidence="1 2">JCM 3315</strain>
    </source>
</reference>
<gene>
    <name evidence="1" type="ORF">MINT15_31810</name>
</gene>
<proteinExistence type="predicted"/>
<dbReference type="OrthoDB" id="6024794at2"/>
<dbReference type="AlphaFoldDB" id="A0A837D572"/>
<dbReference type="EMBL" id="JRZE01000006">
    <property type="protein sequence ID" value="KHF42979.1"/>
    <property type="molecule type" value="Genomic_DNA"/>
</dbReference>
<dbReference type="RefSeq" id="WP_052136384.1">
    <property type="nucleotide sequence ID" value="NZ_FOWS01000001.1"/>
</dbReference>
<name>A0A837D572_9PSEU</name>
<comment type="caution">
    <text evidence="1">The sequence shown here is derived from an EMBL/GenBank/DDBJ whole genome shotgun (WGS) entry which is preliminary data.</text>
</comment>
<evidence type="ECO:0000313" key="2">
    <source>
        <dbReference type="Proteomes" id="UP000030848"/>
    </source>
</evidence>
<organism evidence="1 2">
    <name type="scientific">Saccharomonospora viridis</name>
    <dbReference type="NCBI Taxonomy" id="1852"/>
    <lineage>
        <taxon>Bacteria</taxon>
        <taxon>Bacillati</taxon>
        <taxon>Actinomycetota</taxon>
        <taxon>Actinomycetes</taxon>
        <taxon>Pseudonocardiales</taxon>
        <taxon>Pseudonocardiaceae</taxon>
        <taxon>Saccharomonospora</taxon>
    </lineage>
</organism>
<dbReference type="Proteomes" id="UP000030848">
    <property type="component" value="Unassembled WGS sequence"/>
</dbReference>
<dbReference type="SUPFAM" id="SSF55961">
    <property type="entry name" value="Bet v1-like"/>
    <property type="match status" value="1"/>
</dbReference>
<protein>
    <recommendedName>
        <fullName evidence="3">Polyketide cyclase / dehydrase and lipid transport</fullName>
    </recommendedName>
</protein>
<sequence length="65" mass="7325">MRACYTVLGLFGADHHNAYMQIIPIDENTSQLIWVTDVLPDSFAEEFRSFCDGNFADIVKAVEQA</sequence>
<evidence type="ECO:0000313" key="1">
    <source>
        <dbReference type="EMBL" id="KHF42979.1"/>
    </source>
</evidence>
<accession>A0A837D572</accession>